<accession>A0A2V3IK97</accession>
<protein>
    <submittedName>
        <fullName evidence="1">3-hydroxyacyl-[acyl-carrier-protein] dehydratase FabZ</fullName>
    </submittedName>
</protein>
<name>A0A2V3IK97_9FLOR</name>
<evidence type="ECO:0000313" key="1">
    <source>
        <dbReference type="EMBL" id="PXF42515.1"/>
    </source>
</evidence>
<keyword evidence="2" id="KW-1185">Reference proteome</keyword>
<gene>
    <name evidence="1" type="ORF">BWQ96_07777</name>
</gene>
<dbReference type="Gene3D" id="3.10.129.10">
    <property type="entry name" value="Hotdog Thioesterase"/>
    <property type="match status" value="1"/>
</dbReference>
<dbReference type="SUPFAM" id="SSF54637">
    <property type="entry name" value="Thioesterase/thiol ester dehydrase-isomerase"/>
    <property type="match status" value="1"/>
</dbReference>
<dbReference type="AlphaFoldDB" id="A0A2V3IK97"/>
<comment type="caution">
    <text evidence="1">The sequence shown here is derived from an EMBL/GenBank/DDBJ whole genome shotgun (WGS) entry which is preliminary data.</text>
</comment>
<sequence>MSASRIVLTYADVKRLIAHREPFLLISHVRENIIGKKLTAIGIQSHRPVVPHDLYVLEGLGQASAVLLRQMPEYEDKPFPAFAGMKNVVWTQEDADPQNELLFTVELKRRMRGKFGTIDAVAHLGDMQICSAELTFSFLRLDPEVKK</sequence>
<organism evidence="1 2">
    <name type="scientific">Gracilariopsis chorda</name>
    <dbReference type="NCBI Taxonomy" id="448386"/>
    <lineage>
        <taxon>Eukaryota</taxon>
        <taxon>Rhodophyta</taxon>
        <taxon>Florideophyceae</taxon>
        <taxon>Rhodymeniophycidae</taxon>
        <taxon>Gracilariales</taxon>
        <taxon>Gracilariaceae</taxon>
        <taxon>Gracilariopsis</taxon>
    </lineage>
</organism>
<dbReference type="InterPro" id="IPR029069">
    <property type="entry name" value="HotDog_dom_sf"/>
</dbReference>
<dbReference type="EMBL" id="NBIV01000160">
    <property type="protein sequence ID" value="PXF42515.1"/>
    <property type="molecule type" value="Genomic_DNA"/>
</dbReference>
<dbReference type="Proteomes" id="UP000247409">
    <property type="component" value="Unassembled WGS sequence"/>
</dbReference>
<evidence type="ECO:0000313" key="2">
    <source>
        <dbReference type="Proteomes" id="UP000247409"/>
    </source>
</evidence>
<proteinExistence type="predicted"/>
<reference evidence="1 2" key="1">
    <citation type="journal article" date="2018" name="Mol. Biol. Evol.">
        <title>Analysis of the draft genome of the red seaweed Gracilariopsis chorda provides insights into genome size evolution in Rhodophyta.</title>
        <authorList>
            <person name="Lee J."/>
            <person name="Yang E.C."/>
            <person name="Graf L."/>
            <person name="Yang J.H."/>
            <person name="Qiu H."/>
            <person name="Zel Zion U."/>
            <person name="Chan C.X."/>
            <person name="Stephens T.G."/>
            <person name="Weber A.P.M."/>
            <person name="Boo G.H."/>
            <person name="Boo S.M."/>
            <person name="Kim K.M."/>
            <person name="Shin Y."/>
            <person name="Jung M."/>
            <person name="Lee S.J."/>
            <person name="Yim H.S."/>
            <person name="Lee J.H."/>
            <person name="Bhattacharya D."/>
            <person name="Yoon H.S."/>
        </authorList>
    </citation>
    <scope>NUCLEOTIDE SEQUENCE [LARGE SCALE GENOMIC DNA]</scope>
    <source>
        <strain evidence="1 2">SKKU-2015</strain>
        <tissue evidence="1">Whole body</tissue>
    </source>
</reference>